<dbReference type="Proteomes" id="UP000069771">
    <property type="component" value="Chromosome"/>
</dbReference>
<protein>
    <submittedName>
        <fullName evidence="1">Uncharacterized protein</fullName>
    </submittedName>
</protein>
<dbReference type="STRING" id="1702221.AALO17_03340"/>
<accession>A0A140DS41</accession>
<dbReference type="AlphaFoldDB" id="A0A140DS41"/>
<proteinExistence type="predicted"/>
<evidence type="ECO:0000313" key="2">
    <source>
        <dbReference type="Proteomes" id="UP000069771"/>
    </source>
</evidence>
<dbReference type="EMBL" id="CP011391">
    <property type="protein sequence ID" value="AMK53468.1"/>
    <property type="molecule type" value="Genomic_DNA"/>
</dbReference>
<name>A0A140DS41_9FIRM</name>
<dbReference type="KEGG" id="fro:AALO17_03340"/>
<evidence type="ECO:0000313" key="1">
    <source>
        <dbReference type="EMBL" id="AMK53468.1"/>
    </source>
</evidence>
<reference evidence="1 2" key="1">
    <citation type="journal article" date="2016" name="Gut Pathog.">
        <title>Whole genome sequencing of "Faecalibaculum rodentium" ALO17, isolated from C57BL/6J laboratory mouse feces.</title>
        <authorList>
            <person name="Lim S."/>
            <person name="Chang D.H."/>
            <person name="Ahn S."/>
            <person name="Kim B.C."/>
        </authorList>
    </citation>
    <scope>NUCLEOTIDE SEQUENCE [LARGE SCALE GENOMIC DNA]</scope>
    <source>
        <strain evidence="1 2">Alo17</strain>
    </source>
</reference>
<gene>
    <name evidence="1" type="ORF">AALO17_03340</name>
</gene>
<keyword evidence="2" id="KW-1185">Reference proteome</keyword>
<sequence>MTGYVKAAGRYAVLRIGPAAFVVMKDAAAMNIRQGDRQLYGR</sequence>
<organism evidence="1 2">
    <name type="scientific">Faecalibaculum rodentium</name>
    <dbReference type="NCBI Taxonomy" id="1702221"/>
    <lineage>
        <taxon>Bacteria</taxon>
        <taxon>Bacillati</taxon>
        <taxon>Bacillota</taxon>
        <taxon>Erysipelotrichia</taxon>
        <taxon>Erysipelotrichales</taxon>
        <taxon>Erysipelotrichaceae</taxon>
        <taxon>Faecalibaculum</taxon>
    </lineage>
</organism>